<evidence type="ECO:0000256" key="2">
    <source>
        <dbReference type="SAM" id="MobiDB-lite"/>
    </source>
</evidence>
<keyword evidence="4" id="KW-1185">Reference proteome</keyword>
<evidence type="ECO:0000256" key="1">
    <source>
        <dbReference type="SAM" id="Coils"/>
    </source>
</evidence>
<dbReference type="AlphaFoldDB" id="C1N560"/>
<evidence type="ECO:0000313" key="3">
    <source>
        <dbReference type="EMBL" id="EEH52854.1"/>
    </source>
</evidence>
<reference evidence="3 4" key="1">
    <citation type="journal article" date="2009" name="Science">
        <title>Green evolution and dynamic adaptations revealed by genomes of the marine picoeukaryotes Micromonas.</title>
        <authorList>
            <person name="Worden A.Z."/>
            <person name="Lee J.H."/>
            <person name="Mock T."/>
            <person name="Rouze P."/>
            <person name="Simmons M.P."/>
            <person name="Aerts A.L."/>
            <person name="Allen A.E."/>
            <person name="Cuvelier M.L."/>
            <person name="Derelle E."/>
            <person name="Everett M.V."/>
            <person name="Foulon E."/>
            <person name="Grimwood J."/>
            <person name="Gundlach H."/>
            <person name="Henrissat B."/>
            <person name="Napoli C."/>
            <person name="McDonald S.M."/>
            <person name="Parker M.S."/>
            <person name="Rombauts S."/>
            <person name="Salamov A."/>
            <person name="Von Dassow P."/>
            <person name="Badger J.H."/>
            <person name="Coutinho P.M."/>
            <person name="Demir E."/>
            <person name="Dubchak I."/>
            <person name="Gentemann C."/>
            <person name="Eikrem W."/>
            <person name="Gready J.E."/>
            <person name="John U."/>
            <person name="Lanier W."/>
            <person name="Lindquist E.A."/>
            <person name="Lucas S."/>
            <person name="Mayer K.F."/>
            <person name="Moreau H."/>
            <person name="Not F."/>
            <person name="Otillar R."/>
            <person name="Panaud O."/>
            <person name="Pangilinan J."/>
            <person name="Paulsen I."/>
            <person name="Piegu B."/>
            <person name="Poliakov A."/>
            <person name="Robbens S."/>
            <person name="Schmutz J."/>
            <person name="Toulza E."/>
            <person name="Wyss T."/>
            <person name="Zelensky A."/>
            <person name="Zhou K."/>
            <person name="Armbrust E.V."/>
            <person name="Bhattacharya D."/>
            <person name="Goodenough U.W."/>
            <person name="Van de Peer Y."/>
            <person name="Grigoriev I.V."/>
        </authorList>
    </citation>
    <scope>NUCLEOTIDE SEQUENCE [LARGE SCALE GENOMIC DNA]</scope>
    <source>
        <strain evidence="3 4">CCMP1545</strain>
    </source>
</reference>
<name>C1N560_MICPC</name>
<protein>
    <submittedName>
        <fullName evidence="3">Predicted protein</fullName>
    </submittedName>
</protein>
<dbReference type="GeneID" id="9688551"/>
<dbReference type="EMBL" id="GG663747">
    <property type="protein sequence ID" value="EEH52854.1"/>
    <property type="molecule type" value="Genomic_DNA"/>
</dbReference>
<keyword evidence="1" id="KW-0175">Coiled coil</keyword>
<feature type="region of interest" description="Disordered" evidence="2">
    <location>
        <begin position="29"/>
        <end position="73"/>
    </location>
</feature>
<dbReference type="Proteomes" id="UP000001876">
    <property type="component" value="Unassembled WGS sequence"/>
</dbReference>
<organism evidence="4">
    <name type="scientific">Micromonas pusilla (strain CCMP1545)</name>
    <name type="common">Picoplanktonic green alga</name>
    <dbReference type="NCBI Taxonomy" id="564608"/>
    <lineage>
        <taxon>Eukaryota</taxon>
        <taxon>Viridiplantae</taxon>
        <taxon>Chlorophyta</taxon>
        <taxon>Mamiellophyceae</taxon>
        <taxon>Mamiellales</taxon>
        <taxon>Mamiellaceae</taxon>
        <taxon>Micromonas</taxon>
    </lineage>
</organism>
<feature type="coiled-coil region" evidence="1">
    <location>
        <begin position="181"/>
        <end position="260"/>
    </location>
</feature>
<accession>C1N560</accession>
<dbReference type="KEGG" id="mpp:MICPUCDRAFT_42560"/>
<dbReference type="RefSeq" id="XP_003062915.1">
    <property type="nucleotide sequence ID" value="XM_003062869.1"/>
</dbReference>
<gene>
    <name evidence="3" type="ORF">MICPUCDRAFT_42560</name>
</gene>
<proteinExistence type="predicted"/>
<evidence type="ECO:0000313" key="4">
    <source>
        <dbReference type="Proteomes" id="UP000001876"/>
    </source>
</evidence>
<sequence>MTSITSAYRCQIAANRSRDRVPRALAKTIACGHRATPGSTRAGPQQKKNKQGKKNGAAHVAPTSVATPRAPHARDGDNVLARAIYPVEGVLSRDITNAIAETQAALLVVDDIQRDAVEYFDYWNPDAQREFVEMIQPPSGEESYASGALRGIEAVDKKTRLRLEASARAAAALDAMREVKRQDAEKAASAAAAAAAVAERERINAETATARAAAAVAEAKEHREKAAEEARAFYERSQLELKMKRELEDAQRELIAASKDLGASRLDLITS</sequence>